<organism evidence="1">
    <name type="scientific">Aphanomyces astaci</name>
    <name type="common">Crayfish plague agent</name>
    <dbReference type="NCBI Taxonomy" id="112090"/>
    <lineage>
        <taxon>Eukaryota</taxon>
        <taxon>Sar</taxon>
        <taxon>Stramenopiles</taxon>
        <taxon>Oomycota</taxon>
        <taxon>Saprolegniomycetes</taxon>
        <taxon>Saprolegniales</taxon>
        <taxon>Verrucalvaceae</taxon>
        <taxon>Aphanomyces</taxon>
    </lineage>
</organism>
<dbReference type="GeneID" id="20811315"/>
<dbReference type="VEuPathDB" id="FungiDB:H257_09319"/>
<evidence type="ECO:0000313" key="1">
    <source>
        <dbReference type="EMBL" id="ETV76881.1"/>
    </source>
</evidence>
<dbReference type="RefSeq" id="XP_009833793.1">
    <property type="nucleotide sequence ID" value="XM_009835491.1"/>
</dbReference>
<dbReference type="AlphaFoldDB" id="W4GC64"/>
<protein>
    <submittedName>
        <fullName evidence="1">Uncharacterized protein</fullName>
    </submittedName>
</protein>
<proteinExistence type="predicted"/>
<accession>W4GC64</accession>
<gene>
    <name evidence="1" type="ORF">H257_09319</name>
</gene>
<name>W4GC64_APHAT</name>
<reference evidence="1" key="1">
    <citation type="submission" date="2013-12" db="EMBL/GenBank/DDBJ databases">
        <title>The Genome Sequence of Aphanomyces astaci APO3.</title>
        <authorList>
            <consortium name="The Broad Institute Genomics Platform"/>
            <person name="Russ C."/>
            <person name="Tyler B."/>
            <person name="van West P."/>
            <person name="Dieguez-Uribeondo J."/>
            <person name="Young S.K."/>
            <person name="Zeng Q."/>
            <person name="Gargeya S."/>
            <person name="Fitzgerald M."/>
            <person name="Abouelleil A."/>
            <person name="Alvarado L."/>
            <person name="Chapman S.B."/>
            <person name="Gainer-Dewar J."/>
            <person name="Goldberg J."/>
            <person name="Griggs A."/>
            <person name="Gujja S."/>
            <person name="Hansen M."/>
            <person name="Howarth C."/>
            <person name="Imamovic A."/>
            <person name="Ireland A."/>
            <person name="Larimer J."/>
            <person name="McCowan C."/>
            <person name="Murphy C."/>
            <person name="Pearson M."/>
            <person name="Poon T.W."/>
            <person name="Priest M."/>
            <person name="Roberts A."/>
            <person name="Saif S."/>
            <person name="Shea T."/>
            <person name="Sykes S."/>
            <person name="Wortman J."/>
            <person name="Nusbaum C."/>
            <person name="Birren B."/>
        </authorList>
    </citation>
    <scope>NUCLEOTIDE SEQUENCE [LARGE SCALE GENOMIC DNA]</scope>
    <source>
        <strain evidence="1">APO3</strain>
    </source>
</reference>
<dbReference type="EMBL" id="KI913135">
    <property type="protein sequence ID" value="ETV76881.1"/>
    <property type="molecule type" value="Genomic_DNA"/>
</dbReference>
<sequence>MPTNGAKDDAVPGVLHLEYGMTLVQTVANGVQTCRCLCCVHEGCDVVEVGGVSGRKRKSRSDIM</sequence>